<accession>A0A964RLI5</accession>
<proteinExistence type="predicted"/>
<dbReference type="RefSeq" id="WP_160358849.1">
    <property type="nucleotide sequence ID" value="NZ_WSRQ01000010.1"/>
</dbReference>
<reference evidence="1" key="1">
    <citation type="submission" date="2019-12" db="EMBL/GenBank/DDBJ databases">
        <title>Microbes associate with the intestines of laboratory mice.</title>
        <authorList>
            <person name="Navarre W."/>
            <person name="Wong E."/>
        </authorList>
    </citation>
    <scope>NUCLEOTIDE SEQUENCE</scope>
    <source>
        <strain evidence="1">NM79_F5</strain>
    </source>
</reference>
<evidence type="ECO:0000313" key="1">
    <source>
        <dbReference type="EMBL" id="MVX63755.1"/>
    </source>
</evidence>
<dbReference type="AlphaFoldDB" id="A0A964RLI5"/>
<evidence type="ECO:0000313" key="2">
    <source>
        <dbReference type="Proteomes" id="UP000656077"/>
    </source>
</evidence>
<dbReference type="Gene3D" id="3.40.50.300">
    <property type="entry name" value="P-loop containing nucleotide triphosphate hydrolases"/>
    <property type="match status" value="1"/>
</dbReference>
<dbReference type="EMBL" id="WSRQ01000010">
    <property type="protein sequence ID" value="MVX63755.1"/>
    <property type="molecule type" value="Genomic_DNA"/>
</dbReference>
<dbReference type="InterPro" id="IPR027417">
    <property type="entry name" value="P-loop_NTPase"/>
</dbReference>
<protein>
    <submittedName>
        <fullName evidence="1">Uncharacterized protein</fullName>
    </submittedName>
</protein>
<organism evidence="1 2">
    <name type="scientific">Clostridium chromiireducens</name>
    <dbReference type="NCBI Taxonomy" id="225345"/>
    <lineage>
        <taxon>Bacteria</taxon>
        <taxon>Bacillati</taxon>
        <taxon>Bacillota</taxon>
        <taxon>Clostridia</taxon>
        <taxon>Eubacteriales</taxon>
        <taxon>Clostridiaceae</taxon>
        <taxon>Clostridium</taxon>
    </lineage>
</organism>
<dbReference type="Proteomes" id="UP000656077">
    <property type="component" value="Unassembled WGS sequence"/>
</dbReference>
<comment type="caution">
    <text evidence="1">The sequence shown here is derived from an EMBL/GenBank/DDBJ whole genome shotgun (WGS) entry which is preliminary data.</text>
</comment>
<gene>
    <name evidence="1" type="ORF">GKZ28_08610</name>
</gene>
<sequence>MSKIIAFWSPWHGRGNTSNCIASAMQFSMLNDKESVITHTQYTRSSMEYAFLTGKENDDILKFSDFGLDSLERALATGRLEPKDFNDYCNNIVNKKLEFLPGSKKTNYNLFKESIGQTILDIIDFSKLSKEYTFIDVGTSLKDKVAERVLEKADIIFITLDQSKIVLKDFFEEQITAKVLQNKEVILLIGRYDLDSKYLIKDIKKEFKYDGEIIGIPFITEYSEALNSHGVKKFFEKYYALEDEPFFESLNYINDIILNYDE</sequence>
<name>A0A964RLI5_9CLOT</name>